<gene>
    <name evidence="1" type="ORF">NliqN6_5265</name>
</gene>
<dbReference type="EMBL" id="BLZA01000032">
    <property type="protein sequence ID" value="GHJ88863.1"/>
    <property type="molecule type" value="Genomic_DNA"/>
</dbReference>
<accession>A0A8H3TXX2</accession>
<name>A0A8H3TXX2_9TREE</name>
<proteinExistence type="predicted"/>
<protein>
    <submittedName>
        <fullName evidence="1">Uncharacterized protein</fullName>
    </submittedName>
</protein>
<dbReference type="OrthoDB" id="529273at2759"/>
<comment type="caution">
    <text evidence="1">The sequence shown here is derived from an EMBL/GenBank/DDBJ whole genome shotgun (WGS) entry which is preliminary data.</text>
</comment>
<evidence type="ECO:0000313" key="1">
    <source>
        <dbReference type="EMBL" id="GHJ88863.1"/>
    </source>
</evidence>
<organism evidence="1 2">
    <name type="scientific">Naganishia liquefaciens</name>
    <dbReference type="NCBI Taxonomy" id="104408"/>
    <lineage>
        <taxon>Eukaryota</taxon>
        <taxon>Fungi</taxon>
        <taxon>Dikarya</taxon>
        <taxon>Basidiomycota</taxon>
        <taxon>Agaricomycotina</taxon>
        <taxon>Tremellomycetes</taxon>
        <taxon>Filobasidiales</taxon>
        <taxon>Filobasidiaceae</taxon>
        <taxon>Naganishia</taxon>
    </lineage>
</organism>
<dbReference type="AlphaFoldDB" id="A0A8H3TXX2"/>
<evidence type="ECO:0000313" key="2">
    <source>
        <dbReference type="Proteomes" id="UP000620104"/>
    </source>
</evidence>
<dbReference type="Proteomes" id="UP000620104">
    <property type="component" value="Unassembled WGS sequence"/>
</dbReference>
<sequence>MESAVLAHAAGFTVLENAYWRNHTWYFITSEEWAFPDVRLIVTNAPWYDHWDDGEDTTWGDNASQVVSPEQAMNLGLDINKAEVVRGSSIVFNDRVRLKALEREGLAEVCVEEFIDQVPKDEQVAKLSRTTILVGLHGNGLTHLIWMTPDPLGRSTVFEIQQKGMFADDYAVLTETLGMEHWIYGGRSEALEFC</sequence>
<keyword evidence="2" id="KW-1185">Reference proteome</keyword>
<reference evidence="1" key="1">
    <citation type="submission" date="2020-07" db="EMBL/GenBank/DDBJ databases">
        <title>Draft Genome Sequence of a Deep-Sea Yeast, Naganishia (Cryptococcus) liquefaciens strain N6.</title>
        <authorList>
            <person name="Han Y.W."/>
            <person name="Kajitani R."/>
            <person name="Morimoto H."/>
            <person name="Parhat M."/>
            <person name="Tsubouchi H."/>
            <person name="Bakenova O."/>
            <person name="Ogata M."/>
            <person name="Argunhan B."/>
            <person name="Aoki R."/>
            <person name="Kajiwara S."/>
            <person name="Itoh T."/>
            <person name="Iwasaki H."/>
        </authorList>
    </citation>
    <scope>NUCLEOTIDE SEQUENCE</scope>
    <source>
        <strain evidence="1">N6</strain>
    </source>
</reference>